<keyword evidence="1" id="KW-0862">Zinc</keyword>
<reference evidence="4 5" key="1">
    <citation type="submission" date="2018-12" db="EMBL/GenBank/DDBJ databases">
        <title>Amycolatopsis eburnea sp. nov. actinomycete associate with arbuscular mycorrhiza fungal spore.</title>
        <authorList>
            <person name="Lumyong S."/>
            <person name="Chaiya L."/>
        </authorList>
    </citation>
    <scope>NUCLEOTIDE SEQUENCE [LARGE SCALE GENOMIC DNA]</scope>
    <source>
        <strain evidence="4 5">GLM-1</strain>
    </source>
</reference>
<dbReference type="PROSITE" id="PS50966">
    <property type="entry name" value="ZF_SWIM"/>
    <property type="match status" value="1"/>
</dbReference>
<proteinExistence type="predicted"/>
<evidence type="ECO:0000313" key="4">
    <source>
        <dbReference type="EMBL" id="RSD23949.1"/>
    </source>
</evidence>
<sequence>MKASRSIAASSEGEGGELPVMRRNGASVMPIEVAPSVGNAKRHTNRLGGLSVSAWLPSRGHPLRASHHSSLPGVLAALTAVYLPELPLSRGSRHRQPERLAWHSVIGQCTTNYTIFARLNWYNAGWSMQPFQPDEAPESAHTRGLRGLMRTDRRVSYRCLDRLIRGMAQNPRAGVAPGVLSCRESTQLCIHHSLSRGVTCLALALGTDLDRLMEDGSEEQRRRDEPGHTPRLSPYMTVAESASFARCHEQTIRKAVRAYQRDQSTGLKAFQSGAHATIRVHVDRTTFTVVASDGVHRYEVSTAHASCTCKAGEHGRRCYHVAAAQLVAA</sequence>
<gene>
    <name evidence="4" type="ORF">EIY87_06150</name>
</gene>
<evidence type="ECO:0000259" key="3">
    <source>
        <dbReference type="PROSITE" id="PS50966"/>
    </source>
</evidence>
<dbReference type="EMBL" id="RSEC01000021">
    <property type="protein sequence ID" value="RSD23949.1"/>
    <property type="molecule type" value="Genomic_DNA"/>
</dbReference>
<dbReference type="Pfam" id="PF04434">
    <property type="entry name" value="SWIM"/>
    <property type="match status" value="1"/>
</dbReference>
<organism evidence="4 5">
    <name type="scientific">Amycolatopsis eburnea</name>
    <dbReference type="NCBI Taxonomy" id="2267691"/>
    <lineage>
        <taxon>Bacteria</taxon>
        <taxon>Bacillati</taxon>
        <taxon>Actinomycetota</taxon>
        <taxon>Actinomycetes</taxon>
        <taxon>Pseudonocardiales</taxon>
        <taxon>Pseudonocardiaceae</taxon>
        <taxon>Amycolatopsis</taxon>
    </lineage>
</organism>
<keyword evidence="1" id="KW-0479">Metal-binding</keyword>
<evidence type="ECO:0000256" key="1">
    <source>
        <dbReference type="PROSITE-ProRule" id="PRU00325"/>
    </source>
</evidence>
<comment type="caution">
    <text evidence="4">The sequence shown here is derived from an EMBL/GenBank/DDBJ whole genome shotgun (WGS) entry which is preliminary data.</text>
</comment>
<dbReference type="AlphaFoldDB" id="A0A3R9EXK9"/>
<name>A0A3R9EXK9_9PSEU</name>
<dbReference type="GO" id="GO:0008270">
    <property type="term" value="F:zinc ion binding"/>
    <property type="evidence" value="ECO:0007669"/>
    <property type="project" value="UniProtKB-KW"/>
</dbReference>
<feature type="domain" description="SWIM-type" evidence="3">
    <location>
        <begin position="298"/>
        <end position="329"/>
    </location>
</feature>
<accession>A0A3R9EXK9</accession>
<feature type="region of interest" description="Disordered" evidence="2">
    <location>
        <begin position="1"/>
        <end position="20"/>
    </location>
</feature>
<evidence type="ECO:0000256" key="2">
    <source>
        <dbReference type="SAM" id="MobiDB-lite"/>
    </source>
</evidence>
<keyword evidence="1" id="KW-0863">Zinc-finger</keyword>
<evidence type="ECO:0000313" key="5">
    <source>
        <dbReference type="Proteomes" id="UP000267081"/>
    </source>
</evidence>
<dbReference type="Proteomes" id="UP000267081">
    <property type="component" value="Unassembled WGS sequence"/>
</dbReference>
<protein>
    <recommendedName>
        <fullName evidence="3">SWIM-type domain-containing protein</fullName>
    </recommendedName>
</protein>
<dbReference type="InterPro" id="IPR007527">
    <property type="entry name" value="Znf_SWIM"/>
</dbReference>
<keyword evidence="5" id="KW-1185">Reference proteome</keyword>